<dbReference type="GO" id="GO:0016853">
    <property type="term" value="F:isomerase activity"/>
    <property type="evidence" value="ECO:0007669"/>
    <property type="project" value="UniProtKB-KW"/>
</dbReference>
<feature type="signal peptide" evidence="7">
    <location>
        <begin position="1"/>
        <end position="19"/>
    </location>
</feature>
<keyword evidence="2 6" id="KW-0812">Transmembrane</keyword>
<feature type="region of interest" description="Disordered" evidence="5">
    <location>
        <begin position="189"/>
        <end position="221"/>
    </location>
</feature>
<dbReference type="PROSITE" id="PS51352">
    <property type="entry name" value="THIOREDOXIN_2"/>
    <property type="match status" value="2"/>
</dbReference>
<feature type="compositionally biased region" description="Basic and acidic residues" evidence="5">
    <location>
        <begin position="189"/>
        <end position="200"/>
    </location>
</feature>
<dbReference type="GO" id="GO:0016020">
    <property type="term" value="C:membrane"/>
    <property type="evidence" value="ECO:0007669"/>
    <property type="project" value="UniProtKB-SubCell"/>
</dbReference>
<organism evidence="9 10">
    <name type="scientific">Exophiala oligosperma</name>
    <dbReference type="NCBI Taxonomy" id="215243"/>
    <lineage>
        <taxon>Eukaryota</taxon>
        <taxon>Fungi</taxon>
        <taxon>Dikarya</taxon>
        <taxon>Ascomycota</taxon>
        <taxon>Pezizomycotina</taxon>
        <taxon>Eurotiomycetes</taxon>
        <taxon>Chaetothyriomycetidae</taxon>
        <taxon>Chaetothyriales</taxon>
        <taxon>Herpotrichiellaceae</taxon>
        <taxon>Exophiala</taxon>
    </lineage>
</organism>
<comment type="subcellular location">
    <subcellularLocation>
        <location evidence="1">Membrane</location>
        <topology evidence="1">Single-pass membrane protein</topology>
    </subcellularLocation>
</comment>
<evidence type="ECO:0000256" key="6">
    <source>
        <dbReference type="SAM" id="Phobius"/>
    </source>
</evidence>
<dbReference type="EMBL" id="KN847332">
    <property type="protein sequence ID" value="KIW47863.1"/>
    <property type="molecule type" value="Genomic_DNA"/>
</dbReference>
<evidence type="ECO:0000256" key="1">
    <source>
        <dbReference type="ARBA" id="ARBA00004167"/>
    </source>
</evidence>
<dbReference type="PANTHER" id="PTHR46426">
    <property type="entry name" value="PROTEIN DISULFIDE-ISOMERASE TMX3"/>
    <property type="match status" value="1"/>
</dbReference>
<dbReference type="GeneID" id="27352593"/>
<dbReference type="Gene3D" id="3.40.30.10">
    <property type="entry name" value="Glutaredoxin"/>
    <property type="match status" value="2"/>
</dbReference>
<evidence type="ECO:0000259" key="8">
    <source>
        <dbReference type="PROSITE" id="PS51352"/>
    </source>
</evidence>
<reference evidence="9 10" key="1">
    <citation type="submission" date="2015-01" db="EMBL/GenBank/DDBJ databases">
        <title>The Genome Sequence of Exophiala oligosperma CBS72588.</title>
        <authorList>
            <consortium name="The Broad Institute Genomics Platform"/>
            <person name="Cuomo C."/>
            <person name="de Hoog S."/>
            <person name="Gorbushina A."/>
            <person name="Stielow B."/>
            <person name="Teixiera M."/>
            <person name="Abouelleil A."/>
            <person name="Chapman S.B."/>
            <person name="Priest M."/>
            <person name="Young S.K."/>
            <person name="Wortman J."/>
            <person name="Nusbaum C."/>
            <person name="Birren B."/>
        </authorList>
    </citation>
    <scope>NUCLEOTIDE SEQUENCE [LARGE SCALE GENOMIC DNA]</scope>
    <source>
        <strain evidence="9 10">CBS 72588</strain>
    </source>
</reference>
<dbReference type="HOGENOM" id="CLU_021868_0_0_1"/>
<evidence type="ECO:0000256" key="3">
    <source>
        <dbReference type="ARBA" id="ARBA00022989"/>
    </source>
</evidence>
<dbReference type="RefSeq" id="XP_016268079.1">
    <property type="nucleotide sequence ID" value="XM_016401026.1"/>
</dbReference>
<dbReference type="InterPro" id="IPR036249">
    <property type="entry name" value="Thioredoxin-like_sf"/>
</dbReference>
<dbReference type="GO" id="GO:0005783">
    <property type="term" value="C:endoplasmic reticulum"/>
    <property type="evidence" value="ECO:0007669"/>
    <property type="project" value="TreeGrafter"/>
</dbReference>
<keyword evidence="10" id="KW-1185">Reference proteome</keyword>
<dbReference type="SUPFAM" id="SSF52833">
    <property type="entry name" value="Thioredoxin-like"/>
    <property type="match status" value="3"/>
</dbReference>
<evidence type="ECO:0000256" key="2">
    <source>
        <dbReference type="ARBA" id="ARBA00022692"/>
    </source>
</evidence>
<dbReference type="STRING" id="215243.A0A0D2DXN3"/>
<dbReference type="OrthoDB" id="72053at2759"/>
<evidence type="ECO:0000256" key="4">
    <source>
        <dbReference type="ARBA" id="ARBA00023136"/>
    </source>
</evidence>
<dbReference type="CDD" id="cd02961">
    <property type="entry name" value="PDI_a_family"/>
    <property type="match status" value="2"/>
</dbReference>
<dbReference type="Proteomes" id="UP000053342">
    <property type="component" value="Unassembled WGS sequence"/>
</dbReference>
<dbReference type="Pfam" id="PF00085">
    <property type="entry name" value="Thioredoxin"/>
    <property type="match status" value="2"/>
</dbReference>
<keyword evidence="3 6" id="KW-1133">Transmembrane helix</keyword>
<dbReference type="InterPro" id="IPR052250">
    <property type="entry name" value="PDI_TMX3"/>
</dbReference>
<feature type="domain" description="Thioredoxin" evidence="8">
    <location>
        <begin position="261"/>
        <end position="478"/>
    </location>
</feature>
<dbReference type="AlphaFoldDB" id="A0A0D2DXN3"/>
<keyword evidence="7" id="KW-0732">Signal</keyword>
<accession>A0A0D2DXN3</accession>
<dbReference type="VEuPathDB" id="FungiDB:PV06_00519"/>
<keyword evidence="4 6" id="KW-0472">Membrane</keyword>
<sequence>MRPALLAWALAAVFTTSFAAPPGSPKGNVLSDDAVSGETPAEGGEAIDYTVFNGIKVPPMAEIEGGKFEETVKDGYWWVKHYSPYCGHCKAIAPHWQTLYEFYATSDPLDGLTKSGQPDLSSPNSFHGYYNFHFASLNCIAYGDVCEKHGVRAWPTFLLYKDGELVEKYTGEKSMEAFSSYVEEKLEQIKPGSRPREGVKVPKAGAKSVDRGASPEVPVAKDKDTAAGVAAGAKQNKQHPAETTSAMLASETARLGRQNSLKSGLMANPKGASVALTPESFQKLVTTSQDPWFIKFYVPWCSHCQHLAPTWSELAREMEGKLNIGEVNCEQSPRLCKDAKVSGYPTIYFFRGGERVEYEGLRGLGDLLSFANKALDSEVKYVDANDFKEMEETEEVIFVYFFDDATTSEDFAALDRLTLSLIGHAKIVKTDSEILASRFKISTWPRLLVSRDGRPTYYNALAPKDMRDFRRVLTWMQSVWLPLVPELSPANAREIMAGHYVVMGVLSRDRPDEFLQSRRELKNAALEWMDKQTQAFQLERQELRDSKQLRIEEAEDRNDQRALRQAKSRVISITEESFRKQVSFAWVDGIFWERWLRSTYGVDVSKGERVIINDEDNRRYWDVTDSGAYIVPSRTSILETLNRIIANPPKLTPKSTIGTFENVFFQIRNFGTYHPYFSFAILIVSVVMLLYVLKNGTTIKRNLSRNSSGYFHLDGKEGLLGGSNGKAD</sequence>
<evidence type="ECO:0000256" key="7">
    <source>
        <dbReference type="SAM" id="SignalP"/>
    </source>
</evidence>
<proteinExistence type="predicted"/>
<feature type="domain" description="Thioredoxin" evidence="8">
    <location>
        <begin position="40"/>
        <end position="187"/>
    </location>
</feature>
<evidence type="ECO:0000256" key="5">
    <source>
        <dbReference type="SAM" id="MobiDB-lite"/>
    </source>
</evidence>
<keyword evidence="9" id="KW-0413">Isomerase</keyword>
<dbReference type="InterPro" id="IPR013766">
    <property type="entry name" value="Thioredoxin_domain"/>
</dbReference>
<feature type="chain" id="PRO_5002240779" evidence="7">
    <location>
        <begin position="20"/>
        <end position="728"/>
    </location>
</feature>
<gene>
    <name evidence="9" type="ORF">PV06_00519</name>
</gene>
<evidence type="ECO:0000313" key="10">
    <source>
        <dbReference type="Proteomes" id="UP000053342"/>
    </source>
</evidence>
<protein>
    <submittedName>
        <fullName evidence="9">Protein disulfide-isomerase domain</fullName>
    </submittedName>
</protein>
<feature type="transmembrane region" description="Helical" evidence="6">
    <location>
        <begin position="673"/>
        <end position="693"/>
    </location>
</feature>
<dbReference type="PANTHER" id="PTHR46426:SF1">
    <property type="entry name" value="PROTEIN DISULFIDE-ISOMERASE TMX3"/>
    <property type="match status" value="1"/>
</dbReference>
<name>A0A0D2DXN3_9EURO</name>
<evidence type="ECO:0000313" key="9">
    <source>
        <dbReference type="EMBL" id="KIW47863.1"/>
    </source>
</evidence>